<evidence type="ECO:0000313" key="13">
    <source>
        <dbReference type="Proteomes" id="UP000072741"/>
    </source>
</evidence>
<dbReference type="InterPro" id="IPR010128">
    <property type="entry name" value="ATPase_T1SS_PrtD-like"/>
</dbReference>
<dbReference type="Gene3D" id="1.20.1560.10">
    <property type="entry name" value="ABC transporter type 1, transmembrane domain"/>
    <property type="match status" value="1"/>
</dbReference>
<dbReference type="InterPro" id="IPR011527">
    <property type="entry name" value="ABC1_TM_dom"/>
</dbReference>
<keyword evidence="6 9" id="KW-1133">Transmembrane helix</keyword>
<dbReference type="PROSITE" id="PS50893">
    <property type="entry name" value="ABC_TRANSPORTER_2"/>
    <property type="match status" value="1"/>
</dbReference>
<dbReference type="Proteomes" id="UP000072741">
    <property type="component" value="Unassembled WGS sequence"/>
</dbReference>
<dbReference type="Gene3D" id="3.40.50.300">
    <property type="entry name" value="P-loop containing nucleotide triphosphate hydrolases"/>
    <property type="match status" value="1"/>
</dbReference>
<evidence type="ECO:0000256" key="3">
    <source>
        <dbReference type="ARBA" id="ARBA00022692"/>
    </source>
</evidence>
<dbReference type="Pfam" id="PF00005">
    <property type="entry name" value="ABC_tran"/>
    <property type="match status" value="1"/>
</dbReference>
<dbReference type="NCBIfam" id="TIGR01842">
    <property type="entry name" value="type_I_sec_PrtD"/>
    <property type="match status" value="1"/>
</dbReference>
<dbReference type="SUPFAM" id="SSF90123">
    <property type="entry name" value="ABC transporter transmembrane region"/>
    <property type="match status" value="1"/>
</dbReference>
<evidence type="ECO:0000256" key="4">
    <source>
        <dbReference type="ARBA" id="ARBA00022741"/>
    </source>
</evidence>
<dbReference type="InterPro" id="IPR027417">
    <property type="entry name" value="P-loop_NTPase"/>
</dbReference>
<dbReference type="SMART" id="SM00382">
    <property type="entry name" value="AAA"/>
    <property type="match status" value="1"/>
</dbReference>
<dbReference type="GO" id="GO:0015421">
    <property type="term" value="F:ABC-type oligopeptide transporter activity"/>
    <property type="evidence" value="ECO:0007669"/>
    <property type="project" value="TreeGrafter"/>
</dbReference>
<feature type="region of interest" description="Disordered" evidence="8">
    <location>
        <begin position="555"/>
        <end position="583"/>
    </location>
</feature>
<sequence>MGRVLRLCRRSFWSVAVLTFVVELLSLAPIVYMWNTFDRVLASRSVVTLVSLTTLIVGVYLFWSVMEWIRGRLMVRLSLRVDWELAADVFDASFRRHVGRRQVNVQQVMGDLLELRQFLGGPGVLALMSAPFAVVFIIVGAVFHPYLAVFSLAAAACMLVAAIVNRQVTSSALKASNDANAQAMQLAGSVLRQSESTLALGMMPAMRRRWHRKHREFLMLQVNSSEAAGVGSGMTSFLQHCFQSLGMALGIFLAIEGAITGGMVMAATMLIARAVSPLTNLIGQWPAIVRARQAYDRLNTLLAEDEHHQTQMALPAPKGRLVVEDLAVVPPGASKVVLSGVSFALEPGQAMAIVGPSASGKSALAKQLVGVWKPHDGSVRLDGVEISDWNHDELGPHIGYVPQEIEFFDGTVAENIARLGAVDADKVVAAAQMVGMHEAILGWPKGYDTLLGDACFALSGGQRQRLAVARAVYGDPAFVVLDEPNANLDEVGEQSLIATIQQLRERGATVLVTTHRPRLIGIVDLMLVVKNGRQVGLGTPKDLFAAVQRMPGAGAGAGATPVAPPAQPPAVEGPAKPNLQVVA</sequence>
<feature type="domain" description="ABC transporter" evidence="10">
    <location>
        <begin position="321"/>
        <end position="556"/>
    </location>
</feature>
<feature type="transmembrane region" description="Helical" evidence="9">
    <location>
        <begin position="145"/>
        <end position="164"/>
    </location>
</feature>
<dbReference type="PANTHER" id="PTHR43394">
    <property type="entry name" value="ATP-DEPENDENT PERMEASE MDL1, MITOCHONDRIAL"/>
    <property type="match status" value="1"/>
</dbReference>
<dbReference type="InterPro" id="IPR017871">
    <property type="entry name" value="ABC_transporter-like_CS"/>
</dbReference>
<protein>
    <recommendedName>
        <fullName evidence="14">Type I secretion system permease/ATPase</fullName>
    </recommendedName>
</protein>
<dbReference type="InterPro" id="IPR036640">
    <property type="entry name" value="ABC1_TM_sf"/>
</dbReference>
<dbReference type="PANTHER" id="PTHR43394:SF1">
    <property type="entry name" value="ATP-BINDING CASSETTE SUB-FAMILY B MEMBER 10, MITOCHONDRIAL"/>
    <property type="match status" value="1"/>
</dbReference>
<keyword evidence="7 9" id="KW-0472">Membrane</keyword>
<evidence type="ECO:0000256" key="8">
    <source>
        <dbReference type="SAM" id="MobiDB-lite"/>
    </source>
</evidence>
<evidence type="ECO:0000256" key="6">
    <source>
        <dbReference type="ARBA" id="ARBA00022989"/>
    </source>
</evidence>
<evidence type="ECO:0000256" key="5">
    <source>
        <dbReference type="ARBA" id="ARBA00022840"/>
    </source>
</evidence>
<feature type="transmembrane region" description="Helical" evidence="9">
    <location>
        <begin position="245"/>
        <end position="272"/>
    </location>
</feature>
<keyword evidence="3 9" id="KW-0812">Transmembrane</keyword>
<evidence type="ECO:0000256" key="1">
    <source>
        <dbReference type="ARBA" id="ARBA00004651"/>
    </source>
</evidence>
<comment type="caution">
    <text evidence="12">The sequence shown here is derived from an EMBL/GenBank/DDBJ whole genome shotgun (WGS) entry which is preliminary data.</text>
</comment>
<evidence type="ECO:0000256" key="7">
    <source>
        <dbReference type="ARBA" id="ARBA00023136"/>
    </source>
</evidence>
<feature type="domain" description="ABC transmembrane type-1" evidence="11">
    <location>
        <begin position="15"/>
        <end position="290"/>
    </location>
</feature>
<reference evidence="12 13" key="1">
    <citation type="journal article" date="2016" name="Front. Microbiol.">
        <title>Genomic Resource of Rice Seed Associated Bacteria.</title>
        <authorList>
            <person name="Midha S."/>
            <person name="Bansal K."/>
            <person name="Sharma S."/>
            <person name="Kumar N."/>
            <person name="Patil P.P."/>
            <person name="Chaudhry V."/>
            <person name="Patil P.B."/>
        </authorList>
    </citation>
    <scope>NUCLEOTIDE SEQUENCE [LARGE SCALE GENOMIC DNA]</scope>
    <source>
        <strain evidence="12 13">NS331</strain>
    </source>
</reference>
<dbReference type="GO" id="GO:0005524">
    <property type="term" value="F:ATP binding"/>
    <property type="evidence" value="ECO:0007669"/>
    <property type="project" value="UniProtKB-KW"/>
</dbReference>
<dbReference type="GO" id="GO:0005886">
    <property type="term" value="C:plasma membrane"/>
    <property type="evidence" value="ECO:0007669"/>
    <property type="project" value="UniProtKB-SubCell"/>
</dbReference>
<dbReference type="GO" id="GO:0030253">
    <property type="term" value="P:protein secretion by the type I secretion system"/>
    <property type="evidence" value="ECO:0007669"/>
    <property type="project" value="InterPro"/>
</dbReference>
<feature type="transmembrane region" description="Helical" evidence="9">
    <location>
        <begin position="46"/>
        <end position="66"/>
    </location>
</feature>
<evidence type="ECO:0000256" key="9">
    <source>
        <dbReference type="SAM" id="Phobius"/>
    </source>
</evidence>
<dbReference type="InterPro" id="IPR039421">
    <property type="entry name" value="Type_1_exporter"/>
</dbReference>
<evidence type="ECO:0000313" key="12">
    <source>
        <dbReference type="EMBL" id="KTT23886.1"/>
    </source>
</evidence>
<dbReference type="AlphaFoldDB" id="A0A147H228"/>
<gene>
    <name evidence="12" type="ORF">NS331_06770</name>
</gene>
<keyword evidence="4" id="KW-0547">Nucleotide-binding</keyword>
<keyword evidence="13" id="KW-1185">Reference proteome</keyword>
<feature type="transmembrane region" description="Helical" evidence="9">
    <location>
        <begin position="12"/>
        <end position="34"/>
    </location>
</feature>
<dbReference type="SUPFAM" id="SSF52540">
    <property type="entry name" value="P-loop containing nucleoside triphosphate hydrolases"/>
    <property type="match status" value="1"/>
</dbReference>
<accession>A0A147H228</accession>
<evidence type="ECO:0000259" key="11">
    <source>
        <dbReference type="PROSITE" id="PS50929"/>
    </source>
</evidence>
<dbReference type="Pfam" id="PF00664">
    <property type="entry name" value="ABC_membrane"/>
    <property type="match status" value="1"/>
</dbReference>
<comment type="subcellular location">
    <subcellularLocation>
        <location evidence="1">Cell membrane</location>
        <topology evidence="1">Multi-pass membrane protein</topology>
    </subcellularLocation>
</comment>
<dbReference type="PATRIC" id="fig|433924.3.peg.3297"/>
<name>A0A147H228_9BURK</name>
<evidence type="ECO:0000259" key="10">
    <source>
        <dbReference type="PROSITE" id="PS50893"/>
    </source>
</evidence>
<evidence type="ECO:0008006" key="14">
    <source>
        <dbReference type="Google" id="ProtNLM"/>
    </source>
</evidence>
<organism evidence="12 13">
    <name type="scientific">Pseudacidovorax intermedius</name>
    <dbReference type="NCBI Taxonomy" id="433924"/>
    <lineage>
        <taxon>Bacteria</taxon>
        <taxon>Pseudomonadati</taxon>
        <taxon>Pseudomonadota</taxon>
        <taxon>Betaproteobacteria</taxon>
        <taxon>Burkholderiales</taxon>
        <taxon>Comamonadaceae</taxon>
        <taxon>Pseudacidovorax</taxon>
    </lineage>
</organism>
<dbReference type="GO" id="GO:0016887">
    <property type="term" value="F:ATP hydrolysis activity"/>
    <property type="evidence" value="ECO:0007669"/>
    <property type="project" value="InterPro"/>
</dbReference>
<dbReference type="PROSITE" id="PS50929">
    <property type="entry name" value="ABC_TM1F"/>
    <property type="match status" value="1"/>
</dbReference>
<feature type="transmembrane region" description="Helical" evidence="9">
    <location>
        <begin position="118"/>
        <end position="139"/>
    </location>
</feature>
<proteinExistence type="predicted"/>
<keyword evidence="5" id="KW-0067">ATP-binding</keyword>
<dbReference type="GO" id="GO:0030256">
    <property type="term" value="C:type I protein secretion system complex"/>
    <property type="evidence" value="ECO:0007669"/>
    <property type="project" value="InterPro"/>
</dbReference>
<dbReference type="InterPro" id="IPR003593">
    <property type="entry name" value="AAA+_ATPase"/>
</dbReference>
<keyword evidence="2" id="KW-1003">Cell membrane</keyword>
<dbReference type="PROSITE" id="PS00211">
    <property type="entry name" value="ABC_TRANSPORTER_1"/>
    <property type="match status" value="1"/>
</dbReference>
<evidence type="ECO:0000256" key="2">
    <source>
        <dbReference type="ARBA" id="ARBA00022475"/>
    </source>
</evidence>
<dbReference type="InterPro" id="IPR003439">
    <property type="entry name" value="ABC_transporter-like_ATP-bd"/>
</dbReference>
<dbReference type="EMBL" id="LDSL01000045">
    <property type="protein sequence ID" value="KTT23886.1"/>
    <property type="molecule type" value="Genomic_DNA"/>
</dbReference>